<dbReference type="AlphaFoldDB" id="A0A0F5YDP6"/>
<dbReference type="OrthoDB" id="437104at2"/>
<feature type="transmembrane region" description="Helical" evidence="1">
    <location>
        <begin position="323"/>
        <end position="345"/>
    </location>
</feature>
<feature type="transmembrane region" description="Helical" evidence="1">
    <location>
        <begin position="21"/>
        <end position="40"/>
    </location>
</feature>
<evidence type="ECO:0000256" key="1">
    <source>
        <dbReference type="SAM" id="Phobius"/>
    </source>
</evidence>
<accession>A0A0F5YDP6</accession>
<proteinExistence type="predicted"/>
<dbReference type="RefSeq" id="WP_046280397.1">
    <property type="nucleotide sequence ID" value="NZ_LATL02000079.1"/>
</dbReference>
<feature type="transmembrane region" description="Helical" evidence="1">
    <location>
        <begin position="184"/>
        <end position="206"/>
    </location>
</feature>
<evidence type="ECO:0000313" key="2">
    <source>
        <dbReference type="EMBL" id="KKD36360.1"/>
    </source>
</evidence>
<name>A0A0F5YDP6_9CYAN</name>
<reference evidence="2 3" key="1">
    <citation type="submission" date="2015-06" db="EMBL/GenBank/DDBJ databases">
        <title>Draft genome assembly of filamentous brackish cyanobacterium Limnoraphis robusta strain CS-951.</title>
        <authorList>
            <person name="Willis A."/>
            <person name="Parks M."/>
            <person name="Burford M.A."/>
        </authorList>
    </citation>
    <scope>NUCLEOTIDE SEQUENCE [LARGE SCALE GENOMIC DNA]</scope>
    <source>
        <strain evidence="2 3">CS-951</strain>
    </source>
</reference>
<sequence>MFVQRLRQFLTTPQTASRQRTLFWFSLSLTFSVIYSILVLQQAFDGEYVVQDDARKHIFWMRRFVDTELFPNDLIADFFQSVEPVGLTAVYRFFIHFGLDPMVINKCLPLVLGVIMTGYCFGICLQLFPVPFAAFIASLLFNQSIWMKDIFVAAIASSFSYPLFLAFLYYFLKKSTIPCLTALILQGLFYPPTVLVSAGLFVINLIQFKNHKIRLNSNKKLFIFYLMGLILASLMLLSYLISSSEYGPIINVAEARNLPEFQPRGRGSFFNDNPIEYWFLGIRSGMIPRELLSPLTLCFGLFLPILIKFTCQFPLVKQIKNSVFFMQLLFVSLSLFFLAHLFLFYLFLPSRYINHSFYLLIAISTGITLTVLIDSILSFAEKHSSYQLKNDQIFSRSIKFKLRSFIALGVTIILGIAVIFYPSFLDEFTSPSYREPKEASLHDFLSQQPKDILIASLSQEADNIPSFAQRSVLIAWEYSIPYQVGYHRQIRQRAMDLIDAQYTQNIEVLRNFIQTYGVDLILLDDNAFVPYYLTDNNWFRQWEFKAEEVASILKAKTPPAVITTLVSACSVYQTDTFIVVDANCILKVSKTP</sequence>
<feature type="transmembrane region" description="Helical" evidence="1">
    <location>
        <begin position="110"/>
        <end position="141"/>
    </location>
</feature>
<evidence type="ECO:0008006" key="4">
    <source>
        <dbReference type="Google" id="ProtNLM"/>
    </source>
</evidence>
<feature type="transmembrane region" description="Helical" evidence="1">
    <location>
        <begin position="222"/>
        <end position="241"/>
    </location>
</feature>
<keyword evidence="1" id="KW-1133">Transmembrane helix</keyword>
<organism evidence="2 3">
    <name type="scientific">Limnoraphis robusta CS-951</name>
    <dbReference type="NCBI Taxonomy" id="1637645"/>
    <lineage>
        <taxon>Bacteria</taxon>
        <taxon>Bacillati</taxon>
        <taxon>Cyanobacteriota</taxon>
        <taxon>Cyanophyceae</taxon>
        <taxon>Oscillatoriophycideae</taxon>
        <taxon>Oscillatoriales</taxon>
        <taxon>Sirenicapillariaceae</taxon>
        <taxon>Limnoraphis</taxon>
    </lineage>
</organism>
<dbReference type="PATRIC" id="fig|1637645.4.peg.1560"/>
<keyword evidence="1" id="KW-0812">Transmembrane</keyword>
<feature type="transmembrane region" description="Helical" evidence="1">
    <location>
        <begin position="150"/>
        <end position="172"/>
    </location>
</feature>
<keyword evidence="1" id="KW-0472">Membrane</keyword>
<evidence type="ECO:0000313" key="3">
    <source>
        <dbReference type="Proteomes" id="UP000033607"/>
    </source>
</evidence>
<feature type="transmembrane region" description="Helical" evidence="1">
    <location>
        <begin position="400"/>
        <end position="421"/>
    </location>
</feature>
<feature type="transmembrane region" description="Helical" evidence="1">
    <location>
        <begin position="357"/>
        <end position="379"/>
    </location>
</feature>
<feature type="transmembrane region" description="Helical" evidence="1">
    <location>
        <begin position="291"/>
        <end position="311"/>
    </location>
</feature>
<protein>
    <recommendedName>
        <fullName evidence="4">Glycosyltransferase RgtA/B/C/D-like domain-containing protein</fullName>
    </recommendedName>
</protein>
<comment type="caution">
    <text evidence="2">The sequence shown here is derived from an EMBL/GenBank/DDBJ whole genome shotgun (WGS) entry which is preliminary data.</text>
</comment>
<dbReference type="EMBL" id="LATL02000079">
    <property type="protein sequence ID" value="KKD36360.1"/>
    <property type="molecule type" value="Genomic_DNA"/>
</dbReference>
<gene>
    <name evidence="2" type="ORF">WN50_20260</name>
</gene>
<dbReference type="Proteomes" id="UP000033607">
    <property type="component" value="Unassembled WGS sequence"/>
</dbReference>